<sequence length="307" mass="34294">MPIDPSQLTRAQKAGFFAANVALRGIIGAARLVPYTWRVPAMGWLLSRLAPLAGFDKRVRKNLMLVAPDLSTQDVDRLCREVSNNVGRTVIELYSGAPFLKRAHAAEVTGPGLAALEQARADGRPVILVTGHFGNYDAARANLIARGHPMGALYRRMKNPYFNEHYVRTISRIGTPMFEQGRRGMMEMVRHLKQGGIIAIVADLHAHGGSELQFFGKPAVTSLVNAELALKYGAEMIPVYGIRKQNGLDFEIVMQAPIEHSDPVTMTQTVNDELEKLVRQHMGQWFWIHRRWKPWMHLGIQPEDGDA</sequence>
<dbReference type="GO" id="GO:0016746">
    <property type="term" value="F:acyltransferase activity"/>
    <property type="evidence" value="ECO:0007669"/>
    <property type="project" value="UniProtKB-KW"/>
</dbReference>
<keyword evidence="2" id="KW-1003">Cell membrane</keyword>
<proteinExistence type="predicted"/>
<evidence type="ECO:0000256" key="4">
    <source>
        <dbReference type="ARBA" id="ARBA00022679"/>
    </source>
</evidence>
<dbReference type="PANTHER" id="PTHR30606">
    <property type="entry name" value="LIPID A BIOSYNTHESIS LAUROYL ACYLTRANSFERASE"/>
    <property type="match status" value="1"/>
</dbReference>
<keyword evidence="3" id="KW-0997">Cell inner membrane</keyword>
<evidence type="ECO:0000256" key="6">
    <source>
        <dbReference type="ARBA" id="ARBA00023315"/>
    </source>
</evidence>
<gene>
    <name evidence="7" type="ORF">QEZ52_09255</name>
</gene>
<evidence type="ECO:0000313" key="7">
    <source>
        <dbReference type="EMBL" id="WZK90715.1"/>
    </source>
</evidence>
<comment type="subcellular location">
    <subcellularLocation>
        <location evidence="1">Cell inner membrane</location>
    </subcellularLocation>
</comment>
<keyword evidence="6 7" id="KW-0012">Acyltransferase</keyword>
<evidence type="ECO:0000256" key="3">
    <source>
        <dbReference type="ARBA" id="ARBA00022519"/>
    </source>
</evidence>
<dbReference type="CDD" id="cd07984">
    <property type="entry name" value="LPLAT_LABLAT-like"/>
    <property type="match status" value="1"/>
</dbReference>
<accession>A0ABZ2XX84</accession>
<dbReference type="Proteomes" id="UP001623232">
    <property type="component" value="Chromosome"/>
</dbReference>
<dbReference type="EMBL" id="CP123584">
    <property type="protein sequence ID" value="WZK90715.1"/>
    <property type="molecule type" value="Genomic_DNA"/>
</dbReference>
<keyword evidence="5" id="KW-0472">Membrane</keyword>
<evidence type="ECO:0000256" key="2">
    <source>
        <dbReference type="ARBA" id="ARBA00022475"/>
    </source>
</evidence>
<organism evidence="7 8">
    <name type="scientific">Aliisedimentitalea scapharcae</name>
    <dbReference type="NCBI Taxonomy" id="1524259"/>
    <lineage>
        <taxon>Bacteria</taxon>
        <taxon>Pseudomonadati</taxon>
        <taxon>Pseudomonadota</taxon>
        <taxon>Alphaproteobacteria</taxon>
        <taxon>Rhodobacterales</taxon>
        <taxon>Roseobacteraceae</taxon>
        <taxon>Aliisedimentitalea</taxon>
    </lineage>
</organism>
<reference evidence="7 8" key="1">
    <citation type="submission" date="2023-04" db="EMBL/GenBank/DDBJ databases">
        <title>Complete genome sequence of Alisedimentitalea scapharcae.</title>
        <authorList>
            <person name="Rong J.-C."/>
            <person name="Yi M.-L."/>
            <person name="Zhao Q."/>
        </authorList>
    </citation>
    <scope>NUCLEOTIDE SEQUENCE [LARGE SCALE GENOMIC DNA]</scope>
    <source>
        <strain evidence="7 8">KCTC 42119</strain>
    </source>
</reference>
<keyword evidence="8" id="KW-1185">Reference proteome</keyword>
<evidence type="ECO:0000313" key="8">
    <source>
        <dbReference type="Proteomes" id="UP001623232"/>
    </source>
</evidence>
<evidence type="ECO:0000256" key="5">
    <source>
        <dbReference type="ARBA" id="ARBA00023136"/>
    </source>
</evidence>
<name>A0ABZ2XX84_9RHOB</name>
<dbReference type="PIRSF" id="PIRSF026649">
    <property type="entry name" value="MsbB"/>
    <property type="match status" value="1"/>
</dbReference>
<keyword evidence="4" id="KW-0808">Transferase</keyword>
<dbReference type="RefSeq" id="WP_406649722.1">
    <property type="nucleotide sequence ID" value="NZ_CP123584.1"/>
</dbReference>
<evidence type="ECO:0000256" key="1">
    <source>
        <dbReference type="ARBA" id="ARBA00004533"/>
    </source>
</evidence>
<protein>
    <submittedName>
        <fullName evidence="7">Lysophospholipid acyltransferase family protein</fullName>
    </submittedName>
</protein>
<dbReference type="PANTHER" id="PTHR30606:SF10">
    <property type="entry name" value="PHOSPHATIDYLINOSITOL MANNOSIDE ACYLTRANSFERASE"/>
    <property type="match status" value="1"/>
</dbReference>
<dbReference type="InterPro" id="IPR004960">
    <property type="entry name" value="LipA_acyltrans"/>
</dbReference>
<dbReference type="Pfam" id="PF03279">
    <property type="entry name" value="Lip_A_acyltrans"/>
    <property type="match status" value="1"/>
</dbReference>